<dbReference type="SUPFAM" id="SSF51621">
    <property type="entry name" value="Phosphoenolpyruvate/pyruvate domain"/>
    <property type="match status" value="1"/>
</dbReference>
<dbReference type="RefSeq" id="WP_104527067.1">
    <property type="nucleotide sequence ID" value="NZ_SHKV01000001.1"/>
</dbReference>
<comment type="caution">
    <text evidence="1">The sequence shown here is derived from an EMBL/GenBank/DDBJ whole genome shotgun (WGS) entry which is preliminary data.</text>
</comment>
<organism evidence="1 2">
    <name type="scientific">Blastococcus saxobsidens</name>
    <dbReference type="NCBI Taxonomy" id="138336"/>
    <lineage>
        <taxon>Bacteria</taxon>
        <taxon>Bacillati</taxon>
        <taxon>Actinomycetota</taxon>
        <taxon>Actinomycetes</taxon>
        <taxon>Geodermatophilales</taxon>
        <taxon>Geodermatophilaceae</taxon>
        <taxon>Blastococcus</taxon>
    </lineage>
</organism>
<accession>A0A4V6MFM7</accession>
<dbReference type="CDD" id="cd00377">
    <property type="entry name" value="ICL_PEPM"/>
    <property type="match status" value="1"/>
</dbReference>
<dbReference type="InterPro" id="IPR015813">
    <property type="entry name" value="Pyrv/PenolPyrv_kinase-like_dom"/>
</dbReference>
<keyword evidence="1" id="KW-0456">Lyase</keyword>
<dbReference type="PANTHER" id="PTHR42905:SF5">
    <property type="entry name" value="CARBOXYVINYL-CARBOXYPHOSPHONATE PHOSPHORYLMUTASE, CHLOROPLASTIC"/>
    <property type="match status" value="1"/>
</dbReference>
<sequence length="309" mass="31425">MTRPLGPGAVNPRVALRELLSRPGIRQVPGVYDGITARLAEQAGFPALFVTGNGLAAALLGAPDVGLVTMTESLSAARGVAGAVEVPVIHDADTGYGGALNVVRTVREAEAAGLAGVTLEDQVTPKRCGILDAPPAVVPQEEFLARVRAAVWARRDGLVVIARTDAMRGLGLDAAIERCRLAVDSGADAVMVVGLAELSQVRRVATEVDAPLVVLVHDSGGLSDCSPTDLGAAGAALAVHPGTVRAAVVAAAGRALRALRADGTSVAVRGDLATAAEWNEVTAVAAHLEMERRFLDAGGLPADVTGTGR</sequence>
<dbReference type="InterPro" id="IPR040442">
    <property type="entry name" value="Pyrv_kinase-like_dom_sf"/>
</dbReference>
<dbReference type="Gene3D" id="3.20.20.60">
    <property type="entry name" value="Phosphoenolpyruvate-binding domains"/>
    <property type="match status" value="1"/>
</dbReference>
<protein>
    <submittedName>
        <fullName evidence="1">Methylisocitrate lyase</fullName>
    </submittedName>
</protein>
<evidence type="ECO:0000313" key="2">
    <source>
        <dbReference type="Proteomes" id="UP000292507"/>
    </source>
</evidence>
<dbReference type="GO" id="GO:0016833">
    <property type="term" value="F:oxo-acid-lyase activity"/>
    <property type="evidence" value="ECO:0007669"/>
    <property type="project" value="UniProtKB-ARBA"/>
</dbReference>
<dbReference type="InterPro" id="IPR039556">
    <property type="entry name" value="ICL/PEPM"/>
</dbReference>
<reference evidence="1 2" key="1">
    <citation type="submission" date="2019-02" db="EMBL/GenBank/DDBJ databases">
        <title>Sequencing the genomes of 1000 actinobacteria strains.</title>
        <authorList>
            <person name="Klenk H.-P."/>
        </authorList>
    </citation>
    <scope>NUCLEOTIDE SEQUENCE [LARGE SCALE GENOMIC DNA]</scope>
    <source>
        <strain evidence="1 2">DSM 44509</strain>
    </source>
</reference>
<evidence type="ECO:0000313" key="1">
    <source>
        <dbReference type="EMBL" id="RZU34146.1"/>
    </source>
</evidence>
<dbReference type="Pfam" id="PF13714">
    <property type="entry name" value="PEP_mutase"/>
    <property type="match status" value="1"/>
</dbReference>
<dbReference type="AlphaFoldDB" id="A0A4V6MFM7"/>
<dbReference type="PANTHER" id="PTHR42905">
    <property type="entry name" value="PHOSPHOENOLPYRUVATE CARBOXYLASE"/>
    <property type="match status" value="1"/>
</dbReference>
<keyword evidence="2" id="KW-1185">Reference proteome</keyword>
<proteinExistence type="predicted"/>
<gene>
    <name evidence="1" type="ORF">BKA19_3904</name>
</gene>
<dbReference type="OrthoDB" id="9771433at2"/>
<name>A0A4V6MFM7_9ACTN</name>
<dbReference type="EMBL" id="SHKV01000001">
    <property type="protein sequence ID" value="RZU34146.1"/>
    <property type="molecule type" value="Genomic_DNA"/>
</dbReference>
<dbReference type="Proteomes" id="UP000292507">
    <property type="component" value="Unassembled WGS sequence"/>
</dbReference>